<evidence type="ECO:0000313" key="3">
    <source>
        <dbReference type="Proteomes" id="UP001215231"/>
    </source>
</evidence>
<sequence>MPLLFFSQHPVAGGGRHPGDLFPETLTSLLTPDAFLANFKLKVNFLIILAVLMLISCLAQQSLLSDSSLNA</sequence>
<evidence type="ECO:0000256" key="1">
    <source>
        <dbReference type="SAM" id="Phobius"/>
    </source>
</evidence>
<reference evidence="2 3" key="1">
    <citation type="journal article" date="2022" name="Mar. Drugs">
        <title>Bioassay-Guided Fractionation Leads to the Detection of Cholic Acid Generated by the Rare Thalassomonas sp.</title>
        <authorList>
            <person name="Pheiffer F."/>
            <person name="Schneider Y.K."/>
            <person name="Hansen E.H."/>
            <person name="Andersen J.H."/>
            <person name="Isaksson J."/>
            <person name="Busche T."/>
            <person name="R C."/>
            <person name="Kalinowski J."/>
            <person name="Zyl L.V."/>
            <person name="Trindade M."/>
        </authorList>
    </citation>
    <scope>NUCLEOTIDE SEQUENCE [LARGE SCALE GENOMIC DNA]</scope>
    <source>
        <strain evidence="2 3">A5K-61T</strain>
    </source>
</reference>
<feature type="transmembrane region" description="Helical" evidence="1">
    <location>
        <begin position="43"/>
        <end position="63"/>
    </location>
</feature>
<keyword evidence="1" id="KW-1133">Transmembrane helix</keyword>
<keyword evidence="1" id="KW-0472">Membrane</keyword>
<accession>A0ABY7VAN8</accession>
<name>A0ABY7VAN8_9GAMM</name>
<keyword evidence="3" id="KW-1185">Reference proteome</keyword>
<dbReference type="Proteomes" id="UP001215231">
    <property type="component" value="Chromosome"/>
</dbReference>
<protein>
    <submittedName>
        <fullName evidence="2">Uncharacterized protein</fullName>
    </submittedName>
</protein>
<keyword evidence="1" id="KW-0812">Transmembrane</keyword>
<proteinExistence type="predicted"/>
<gene>
    <name evidence="2" type="ORF">H3N35_19535</name>
</gene>
<dbReference type="EMBL" id="CP059693">
    <property type="protein sequence ID" value="WDE10447.1"/>
    <property type="molecule type" value="Genomic_DNA"/>
</dbReference>
<dbReference type="RefSeq" id="WP_274050482.1">
    <property type="nucleotide sequence ID" value="NZ_CP059693.1"/>
</dbReference>
<evidence type="ECO:0000313" key="2">
    <source>
        <dbReference type="EMBL" id="WDE10447.1"/>
    </source>
</evidence>
<organism evidence="2 3">
    <name type="scientific">Thalassomonas haliotis</name>
    <dbReference type="NCBI Taxonomy" id="485448"/>
    <lineage>
        <taxon>Bacteria</taxon>
        <taxon>Pseudomonadati</taxon>
        <taxon>Pseudomonadota</taxon>
        <taxon>Gammaproteobacteria</taxon>
        <taxon>Alteromonadales</taxon>
        <taxon>Colwelliaceae</taxon>
        <taxon>Thalassomonas</taxon>
    </lineage>
</organism>